<feature type="transmembrane region" description="Helical" evidence="4">
    <location>
        <begin position="7"/>
        <end position="29"/>
    </location>
</feature>
<dbReference type="SUPFAM" id="SSF55890">
    <property type="entry name" value="Sporulation response regulatory protein Spo0B"/>
    <property type="match status" value="1"/>
</dbReference>
<proteinExistence type="predicted"/>
<dbReference type="Pfam" id="PF14501">
    <property type="entry name" value="HATPase_c_5"/>
    <property type="match status" value="1"/>
</dbReference>
<feature type="domain" description="Sensor histidine kinase NatK-like C-terminal" evidence="5">
    <location>
        <begin position="318"/>
        <end position="422"/>
    </location>
</feature>
<keyword evidence="2" id="KW-0808">Transferase</keyword>
<dbReference type="AlphaFoldDB" id="A0A858BSZ5"/>
<evidence type="ECO:0000256" key="4">
    <source>
        <dbReference type="SAM" id="Phobius"/>
    </source>
</evidence>
<keyword evidence="3" id="KW-0418">Kinase</keyword>
<dbReference type="InterPro" id="IPR036890">
    <property type="entry name" value="HATPase_C_sf"/>
</dbReference>
<dbReference type="EMBL" id="CP048649">
    <property type="protein sequence ID" value="QIB68482.1"/>
    <property type="molecule type" value="Genomic_DNA"/>
</dbReference>
<accession>A0A858BSZ5</accession>
<reference evidence="6 7" key="1">
    <citation type="submission" date="2020-02" db="EMBL/GenBank/DDBJ databases">
        <authorList>
            <person name="Kim Y.B."/>
            <person name="Roh S.W."/>
        </authorList>
    </citation>
    <scope>NUCLEOTIDE SEQUENCE [LARGE SCALE GENOMIC DNA]</scope>
    <source>
        <strain evidence="6 7">DSM 103574</strain>
    </source>
</reference>
<evidence type="ECO:0000259" key="5">
    <source>
        <dbReference type="Pfam" id="PF14501"/>
    </source>
</evidence>
<evidence type="ECO:0000313" key="6">
    <source>
        <dbReference type="EMBL" id="QIB68482.1"/>
    </source>
</evidence>
<organism evidence="6 7">
    <name type="scientific">Aminipila butyrica</name>
    <dbReference type="NCBI Taxonomy" id="433296"/>
    <lineage>
        <taxon>Bacteria</taxon>
        <taxon>Bacillati</taxon>
        <taxon>Bacillota</taxon>
        <taxon>Clostridia</taxon>
        <taxon>Peptostreptococcales</taxon>
        <taxon>Anaerovoracaceae</taxon>
        <taxon>Aminipila</taxon>
    </lineage>
</organism>
<name>A0A858BSZ5_9FIRM</name>
<gene>
    <name evidence="6" type="ORF">Ami103574_03730</name>
</gene>
<feature type="transmembrane region" description="Helical" evidence="4">
    <location>
        <begin position="113"/>
        <end position="131"/>
    </location>
</feature>
<feature type="transmembrane region" description="Helical" evidence="4">
    <location>
        <begin position="151"/>
        <end position="169"/>
    </location>
</feature>
<feature type="transmembrane region" description="Helical" evidence="4">
    <location>
        <begin position="181"/>
        <end position="198"/>
    </location>
</feature>
<dbReference type="Gene3D" id="3.30.565.10">
    <property type="entry name" value="Histidine kinase-like ATPase, C-terminal domain"/>
    <property type="match status" value="1"/>
</dbReference>
<keyword evidence="7" id="KW-1185">Reference proteome</keyword>
<keyword evidence="4" id="KW-1133">Transmembrane helix</keyword>
<sequence length="422" mass="48464">MSFTEDLIGTLAEVLMTVFIMNLFSQQYLRHKVRLAAAIVSIALIVSCLDLLELSITTILNFVVEVIVFRLIAKQHIFRVLFEVIFASAIMLSIEYVLAVIFYKIQGIESLDFANRCIQLAIGLIICGLAGGNRSLQIRVYTFYKRYQEEIYFISVTLFSFCAISLYLWKSDSHTILNQSPIISVYTAIWFSLSVFLLKKLIENRKQRENILLHEQYMETTENLLDSLYSEKHDFNKHLQAIQGLCQYGDQQAASEIERYIGELRSKELDKKKSTVSISTGNGVVNALLYSKAKEAEKRNIQFYYVPGGSFPDFPCEPYEMVQILGNLLDNAFEYLEGLEETERVVTLVMDEWEGKRRIETRNTCHLEKSFTAGISSKSNCSTKSGERRGYGLRNIKTIVLKHHGKLRIFQEGDQFIVEVLF</sequence>
<protein>
    <submittedName>
        <fullName evidence="6">GHKL domain-containing protein</fullName>
    </submittedName>
</protein>
<dbReference type="PANTHER" id="PTHR40448:SF1">
    <property type="entry name" value="TWO-COMPONENT SENSOR HISTIDINE KINASE"/>
    <property type="match status" value="1"/>
</dbReference>
<feature type="transmembrane region" description="Helical" evidence="4">
    <location>
        <begin position="80"/>
        <end position="101"/>
    </location>
</feature>
<evidence type="ECO:0000256" key="2">
    <source>
        <dbReference type="ARBA" id="ARBA00022679"/>
    </source>
</evidence>
<evidence type="ECO:0000256" key="3">
    <source>
        <dbReference type="ARBA" id="ARBA00022777"/>
    </source>
</evidence>
<dbReference type="GO" id="GO:0000155">
    <property type="term" value="F:phosphorelay sensor kinase activity"/>
    <property type="evidence" value="ECO:0007669"/>
    <property type="project" value="InterPro"/>
</dbReference>
<keyword evidence="4" id="KW-0812">Transmembrane</keyword>
<dbReference type="GO" id="GO:0042802">
    <property type="term" value="F:identical protein binding"/>
    <property type="evidence" value="ECO:0007669"/>
    <property type="project" value="TreeGrafter"/>
</dbReference>
<dbReference type="SUPFAM" id="SSF55874">
    <property type="entry name" value="ATPase domain of HSP90 chaperone/DNA topoisomerase II/histidine kinase"/>
    <property type="match status" value="1"/>
</dbReference>
<dbReference type="PANTHER" id="PTHR40448">
    <property type="entry name" value="TWO-COMPONENT SENSOR HISTIDINE KINASE"/>
    <property type="match status" value="1"/>
</dbReference>
<feature type="transmembrane region" description="Helical" evidence="4">
    <location>
        <begin position="35"/>
        <end position="68"/>
    </location>
</feature>
<evidence type="ECO:0000313" key="7">
    <source>
        <dbReference type="Proteomes" id="UP000466848"/>
    </source>
</evidence>
<dbReference type="InterPro" id="IPR016120">
    <property type="entry name" value="Sig_transdc_His_kin_SpoOB"/>
</dbReference>
<dbReference type="Proteomes" id="UP000466848">
    <property type="component" value="Chromosome"/>
</dbReference>
<keyword evidence="1" id="KW-0597">Phosphoprotein</keyword>
<dbReference type="InterPro" id="IPR032834">
    <property type="entry name" value="NatK-like_C"/>
</dbReference>
<keyword evidence="4" id="KW-0472">Membrane</keyword>
<dbReference type="KEGG" id="abut:Ami103574_03730"/>
<evidence type="ECO:0000256" key="1">
    <source>
        <dbReference type="ARBA" id="ARBA00022553"/>
    </source>
</evidence>
<dbReference type="RefSeq" id="WP_163065345.1">
    <property type="nucleotide sequence ID" value="NZ_CP048649.1"/>
</dbReference>